<dbReference type="GO" id="GO:0004564">
    <property type="term" value="F:beta-fructofuranosidase activity"/>
    <property type="evidence" value="ECO:0007669"/>
    <property type="project" value="UniProtKB-EC"/>
</dbReference>
<dbReference type="AlphaFoldDB" id="A0A3E3AD05"/>
<evidence type="ECO:0000256" key="5">
    <source>
        <dbReference type="ARBA" id="ARBA00022801"/>
    </source>
</evidence>
<evidence type="ECO:0000256" key="7">
    <source>
        <dbReference type="ARBA" id="ARBA00033367"/>
    </source>
</evidence>
<comment type="similarity">
    <text evidence="2 8">Belongs to the glycosyl hydrolase 32 family.</text>
</comment>
<protein>
    <recommendedName>
        <fullName evidence="4 8">Sucrose-6-phosphate hydrolase</fullName>
        <ecNumber evidence="3 8">3.2.1.26</ecNumber>
    </recommendedName>
    <alternativeName>
        <fullName evidence="7 9">Invertase</fullName>
    </alternativeName>
</protein>
<dbReference type="CDD" id="cd18623">
    <property type="entry name" value="GH32_ScrB-like"/>
    <property type="match status" value="1"/>
</dbReference>
<dbReference type="PANTHER" id="PTHR43101:SF1">
    <property type="entry name" value="BETA-FRUCTOSIDASE"/>
    <property type="match status" value="1"/>
</dbReference>
<dbReference type="RefSeq" id="WP_008791330.1">
    <property type="nucleotide sequence ID" value="NZ_AP031443.1"/>
</dbReference>
<evidence type="ECO:0000259" key="10">
    <source>
        <dbReference type="Pfam" id="PF00251"/>
    </source>
</evidence>
<comment type="catalytic activity">
    <reaction evidence="8">
        <text>Hydrolysis of terminal non-reducing beta-D-fructofuranoside residues in beta-D-fructofuranosides.</text>
        <dbReference type="EC" id="3.2.1.26"/>
    </reaction>
</comment>
<dbReference type="Proteomes" id="UP000261032">
    <property type="component" value="Unassembled WGS sequence"/>
</dbReference>
<dbReference type="SUPFAM" id="SSF49899">
    <property type="entry name" value="Concanavalin A-like lectins/glucanases"/>
    <property type="match status" value="1"/>
</dbReference>
<comment type="pathway">
    <text evidence="1 9">Glycan biosynthesis; sucrose metabolism.</text>
</comment>
<evidence type="ECO:0000256" key="9">
    <source>
        <dbReference type="RuleBase" id="RU365015"/>
    </source>
</evidence>
<dbReference type="InterPro" id="IPR018053">
    <property type="entry name" value="Glyco_hydro_32_AS"/>
</dbReference>
<dbReference type="SMART" id="SM00640">
    <property type="entry name" value="Glyco_32"/>
    <property type="match status" value="1"/>
</dbReference>
<feature type="domain" description="Glycosyl hydrolase family 32 N-terminal" evidence="10">
    <location>
        <begin position="26"/>
        <end position="333"/>
    </location>
</feature>
<reference evidence="12 13" key="1">
    <citation type="submission" date="2018-08" db="EMBL/GenBank/DDBJ databases">
        <title>A genome reference for cultivated species of the human gut microbiota.</title>
        <authorList>
            <person name="Zou Y."/>
            <person name="Xue W."/>
            <person name="Luo G."/>
        </authorList>
    </citation>
    <scope>NUCLEOTIDE SEQUENCE [LARGE SCALE GENOMIC DNA]</scope>
    <source>
        <strain evidence="12 13">OM06-4</strain>
    </source>
</reference>
<dbReference type="InterPro" id="IPR023296">
    <property type="entry name" value="Glyco_hydro_beta-prop_sf"/>
</dbReference>
<evidence type="ECO:0000256" key="6">
    <source>
        <dbReference type="ARBA" id="ARBA00023295"/>
    </source>
</evidence>
<dbReference type="NCBIfam" id="TIGR01322">
    <property type="entry name" value="scrB_fam"/>
    <property type="match status" value="1"/>
</dbReference>
<keyword evidence="9" id="KW-0963">Cytoplasm</keyword>
<dbReference type="Gene3D" id="2.115.10.20">
    <property type="entry name" value="Glycosyl hydrolase domain, family 43"/>
    <property type="match status" value="1"/>
</dbReference>
<organism evidence="12 13">
    <name type="scientific">Thomasclavelia ramosa</name>
    <dbReference type="NCBI Taxonomy" id="1547"/>
    <lineage>
        <taxon>Bacteria</taxon>
        <taxon>Bacillati</taxon>
        <taxon>Bacillota</taxon>
        <taxon>Erysipelotrichia</taxon>
        <taxon>Erysipelotrichales</taxon>
        <taxon>Coprobacillaceae</taxon>
        <taxon>Thomasclavelia</taxon>
    </lineage>
</organism>
<evidence type="ECO:0000256" key="1">
    <source>
        <dbReference type="ARBA" id="ARBA00004914"/>
    </source>
</evidence>
<keyword evidence="5 8" id="KW-0378">Hydrolase</keyword>
<dbReference type="EC" id="3.2.1.26" evidence="3 8"/>
<dbReference type="PANTHER" id="PTHR43101">
    <property type="entry name" value="BETA-FRUCTOSIDASE"/>
    <property type="match status" value="1"/>
</dbReference>
<gene>
    <name evidence="12" type="ORF">DXB93_10920</name>
</gene>
<evidence type="ECO:0000256" key="8">
    <source>
        <dbReference type="RuleBase" id="RU362110"/>
    </source>
</evidence>
<dbReference type="InterPro" id="IPR013148">
    <property type="entry name" value="Glyco_hydro_32_N"/>
</dbReference>
<evidence type="ECO:0000259" key="11">
    <source>
        <dbReference type="Pfam" id="PF08244"/>
    </source>
</evidence>
<dbReference type="InterPro" id="IPR006232">
    <property type="entry name" value="Suc6P_hydrolase"/>
</dbReference>
<dbReference type="GeneID" id="64194981"/>
<proteinExistence type="inferred from homology"/>
<evidence type="ECO:0000256" key="2">
    <source>
        <dbReference type="ARBA" id="ARBA00009902"/>
    </source>
</evidence>
<comment type="function">
    <text evidence="9">Enables the bacterium to metabolize sucrose as a sole carbon source.</text>
</comment>
<dbReference type="InterPro" id="IPR013320">
    <property type="entry name" value="ConA-like_dom_sf"/>
</dbReference>
<evidence type="ECO:0000313" key="13">
    <source>
        <dbReference type="Proteomes" id="UP000261032"/>
    </source>
</evidence>
<dbReference type="InterPro" id="IPR051214">
    <property type="entry name" value="GH32_Enzymes"/>
</dbReference>
<dbReference type="GO" id="GO:0005737">
    <property type="term" value="C:cytoplasm"/>
    <property type="evidence" value="ECO:0007669"/>
    <property type="project" value="UniProtKB-SubCell"/>
</dbReference>
<dbReference type="InterPro" id="IPR013189">
    <property type="entry name" value="Glyco_hydro_32_C"/>
</dbReference>
<dbReference type="Pfam" id="PF08244">
    <property type="entry name" value="Glyco_hydro_32C"/>
    <property type="match status" value="1"/>
</dbReference>
<evidence type="ECO:0000256" key="3">
    <source>
        <dbReference type="ARBA" id="ARBA00012758"/>
    </source>
</evidence>
<comment type="caution">
    <text evidence="12">The sequence shown here is derived from an EMBL/GenBank/DDBJ whole genome shotgun (WGS) entry which is preliminary data.</text>
</comment>
<feature type="domain" description="Glycosyl hydrolase family 32 C-terminal" evidence="11">
    <location>
        <begin position="411"/>
        <end position="449"/>
    </location>
</feature>
<sequence length="466" mass="54219">MTCLNNEQIKKLEKQASNDEYRLNYHLMPPTGWLNDPNGLCQFEGIYHLYYQYAPDDCFGGDKYWGHYSTKDFITFKNEPVALFPDCSLDAGGAYSGSTIIKDNKMYVYYTGNVKYPGKHDYIHTGRDHNTIMVISDDGINFGEKVCLMKNDDYPDDLTLHVRDPQIIKNGDHYYMILGARTNQDVGCCLLYRSDDLVNYKLVNRIISNEPFGYMWECPNLVKFDEQMILFCCPQGVETAGYDYENLYQNGYYLINGDLEKDYRLSEFIEFDHGFDYYAPQLFIDEQGRTIIIGWMGMPDVPYTNPTTKYNWQHAFTLPRELTFKNNKVYQLPISETKSLRKAKEIINLSNHEKISCKGNIYELYLPINNRDFTLTLRNDAVIDYHNNLLTFSMGASGYGRDSRHIVIDDLSNMTIYSDTSSLEIFFNDGEYALTTRIYDHSSNLEISIDTEIQCTYYELNSYQIV</sequence>
<evidence type="ECO:0000313" key="12">
    <source>
        <dbReference type="EMBL" id="RGD84339.1"/>
    </source>
</evidence>
<dbReference type="InterPro" id="IPR001362">
    <property type="entry name" value="Glyco_hydro_32"/>
</dbReference>
<dbReference type="Pfam" id="PF00251">
    <property type="entry name" value="Glyco_hydro_32N"/>
    <property type="match status" value="1"/>
</dbReference>
<dbReference type="PROSITE" id="PS00609">
    <property type="entry name" value="GLYCOSYL_HYDROL_F32"/>
    <property type="match status" value="1"/>
</dbReference>
<dbReference type="Gene3D" id="2.60.120.560">
    <property type="entry name" value="Exo-inulinase, domain 1"/>
    <property type="match status" value="1"/>
</dbReference>
<name>A0A3E3AD05_9FIRM</name>
<dbReference type="SUPFAM" id="SSF75005">
    <property type="entry name" value="Arabinanase/levansucrase/invertase"/>
    <property type="match status" value="1"/>
</dbReference>
<evidence type="ECO:0000256" key="4">
    <source>
        <dbReference type="ARBA" id="ARBA00019623"/>
    </source>
</evidence>
<keyword evidence="6 8" id="KW-0326">Glycosidase</keyword>
<keyword evidence="9" id="KW-0119">Carbohydrate metabolism</keyword>
<comment type="subcellular location">
    <subcellularLocation>
        <location evidence="9">Cytoplasm</location>
    </subcellularLocation>
</comment>
<dbReference type="GO" id="GO:0005985">
    <property type="term" value="P:sucrose metabolic process"/>
    <property type="evidence" value="ECO:0007669"/>
    <property type="project" value="UniProtKB-UniPathway"/>
</dbReference>
<dbReference type="UniPathway" id="UPA00238"/>
<dbReference type="EMBL" id="QUSL01000017">
    <property type="protein sequence ID" value="RGD84339.1"/>
    <property type="molecule type" value="Genomic_DNA"/>
</dbReference>
<accession>A0A3E3AD05</accession>